<evidence type="ECO:0000313" key="1">
    <source>
        <dbReference type="EMBL" id="MBU2787732.1"/>
    </source>
</evidence>
<dbReference type="EMBL" id="JAAXYO010000066">
    <property type="protein sequence ID" value="MBU2787732.1"/>
    <property type="molecule type" value="Genomic_DNA"/>
</dbReference>
<sequence length="88" mass="9849">MIDDTFLDEVRELPSVTPMERVVAWSVFRTRDAARQLLEHVHLAPGQALVGGHGKDSVAEYWWVGVQVQNLEGWGHSASINKHGRMGD</sequence>
<organism evidence="1 2">
    <name type="scientific">Igneacidithiobacillus copahuensis</name>
    <dbReference type="NCBI Taxonomy" id="2724909"/>
    <lineage>
        <taxon>Bacteria</taxon>
        <taxon>Pseudomonadati</taxon>
        <taxon>Pseudomonadota</taxon>
        <taxon>Acidithiobacillia</taxon>
        <taxon>Acidithiobacillales</taxon>
        <taxon>Acidithiobacillaceae</taxon>
        <taxon>Igneacidithiobacillus</taxon>
    </lineage>
</organism>
<name>A0AAE3CJG4_9PROT</name>
<dbReference type="RefSeq" id="WP_215873040.1">
    <property type="nucleotide sequence ID" value="NZ_JAAXYO010000066.1"/>
</dbReference>
<gene>
    <name evidence="1" type="ORF">HFQ13_05875</name>
</gene>
<reference evidence="1" key="1">
    <citation type="journal article" date="2021" name="ISME J.">
        <title>Genomic evolution of the class Acidithiobacillia: deep-branching Proteobacteria living in extreme acidic conditions.</title>
        <authorList>
            <person name="Moya-Beltran A."/>
            <person name="Beard S."/>
            <person name="Rojas-Villalobos C."/>
            <person name="Issotta F."/>
            <person name="Gallardo Y."/>
            <person name="Ulloa R."/>
            <person name="Giaveno A."/>
            <person name="Degli Esposti M."/>
            <person name="Johnson D.B."/>
            <person name="Quatrini R."/>
        </authorList>
    </citation>
    <scope>NUCLEOTIDE SEQUENCE</scope>
    <source>
        <strain evidence="1">VAN18-1</strain>
    </source>
</reference>
<protein>
    <submittedName>
        <fullName evidence="1">Uncharacterized protein</fullName>
    </submittedName>
</protein>
<evidence type="ECO:0000313" key="2">
    <source>
        <dbReference type="Proteomes" id="UP001197378"/>
    </source>
</evidence>
<keyword evidence="2" id="KW-1185">Reference proteome</keyword>
<comment type="caution">
    <text evidence="1">The sequence shown here is derived from an EMBL/GenBank/DDBJ whole genome shotgun (WGS) entry which is preliminary data.</text>
</comment>
<dbReference type="AlphaFoldDB" id="A0AAE3CJG4"/>
<dbReference type="Proteomes" id="UP001197378">
    <property type="component" value="Unassembled WGS sequence"/>
</dbReference>
<accession>A0AAE3CJG4</accession>
<proteinExistence type="predicted"/>